<evidence type="ECO:0000259" key="8">
    <source>
        <dbReference type="Pfam" id="PF03636"/>
    </source>
</evidence>
<dbReference type="Proteomes" id="UP001212421">
    <property type="component" value="Chromosome"/>
</dbReference>
<feature type="domain" description="Glycoside hydrolase family 65 C-terminal" evidence="7">
    <location>
        <begin position="774"/>
        <end position="834"/>
    </location>
</feature>
<keyword evidence="2" id="KW-0328">Glycosyltransferase</keyword>
<evidence type="ECO:0000256" key="2">
    <source>
        <dbReference type="ARBA" id="ARBA00022676"/>
    </source>
</evidence>
<dbReference type="InterPro" id="IPR008928">
    <property type="entry name" value="6-hairpin_glycosidase_sf"/>
</dbReference>
<keyword evidence="3" id="KW-0808">Transferase</keyword>
<evidence type="ECO:0000256" key="1">
    <source>
        <dbReference type="ARBA" id="ARBA00006768"/>
    </source>
</evidence>
<dbReference type="SUPFAM" id="SSF74650">
    <property type="entry name" value="Galactose mutarotase-like"/>
    <property type="match status" value="1"/>
</dbReference>
<reference evidence="9 10" key="1">
    <citation type="submission" date="2021-05" db="EMBL/GenBank/DDBJ databases">
        <authorList>
            <person name="Kumar R."/>
            <person name="Kumar A."/>
            <person name="Mukhia S."/>
        </authorList>
    </citation>
    <scope>NUCLEOTIDE SEQUENCE [LARGE SCALE GENOMIC DNA]</scope>
    <source>
        <strain evidence="9 10">ERMR7:08</strain>
    </source>
</reference>
<dbReference type="InterPro" id="IPR005194">
    <property type="entry name" value="Glyco_hydro_65_C"/>
</dbReference>
<dbReference type="Pfam" id="PF03636">
    <property type="entry name" value="Glyco_hydro_65N"/>
    <property type="match status" value="1"/>
</dbReference>
<dbReference type="PIRSF" id="PIRSF036289">
    <property type="entry name" value="Glycosyl_hydrolase_malt_phosph"/>
    <property type="match status" value="1"/>
</dbReference>
<dbReference type="Gene3D" id="2.60.420.10">
    <property type="entry name" value="Maltose phosphorylase, domain 3"/>
    <property type="match status" value="1"/>
</dbReference>
<keyword evidence="10" id="KW-1185">Reference proteome</keyword>
<keyword evidence="4" id="KW-0326">Glycosidase</keyword>
<gene>
    <name evidence="9" type="ORF">KIV56_05600</name>
</gene>
<protein>
    <submittedName>
        <fullName evidence="9">Family 65 glycosyl hydrolase</fullName>
    </submittedName>
</protein>
<dbReference type="Pfam" id="PF03632">
    <property type="entry name" value="Glyco_hydro_65m"/>
    <property type="match status" value="1"/>
</dbReference>
<dbReference type="Pfam" id="PF03633">
    <property type="entry name" value="Glyco_hydro_65C"/>
    <property type="match status" value="1"/>
</dbReference>
<evidence type="ECO:0000256" key="3">
    <source>
        <dbReference type="ARBA" id="ARBA00022679"/>
    </source>
</evidence>
<feature type="region of interest" description="Disordered" evidence="5">
    <location>
        <begin position="1"/>
        <end position="29"/>
    </location>
</feature>
<dbReference type="InterPro" id="IPR011013">
    <property type="entry name" value="Gal_mutarotase_sf_dom"/>
</dbReference>
<feature type="domain" description="Glycoside hydrolase family 65 central catalytic" evidence="6">
    <location>
        <begin position="369"/>
        <end position="764"/>
    </location>
</feature>
<dbReference type="InterPro" id="IPR005195">
    <property type="entry name" value="Glyco_hydro_65_M"/>
</dbReference>
<comment type="similarity">
    <text evidence="1">Belongs to the glycosyl hydrolase 65 family.</text>
</comment>
<evidence type="ECO:0000313" key="9">
    <source>
        <dbReference type="EMBL" id="WBM80809.1"/>
    </source>
</evidence>
<evidence type="ECO:0000313" key="10">
    <source>
        <dbReference type="Proteomes" id="UP001212421"/>
    </source>
</evidence>
<evidence type="ECO:0000256" key="4">
    <source>
        <dbReference type="ARBA" id="ARBA00023295"/>
    </source>
</evidence>
<evidence type="ECO:0000256" key="5">
    <source>
        <dbReference type="SAM" id="MobiDB-lite"/>
    </source>
</evidence>
<name>A0ABY7NE75_9MICO</name>
<dbReference type="InterPro" id="IPR017045">
    <property type="entry name" value="Malt_Pase/Glycosyl_Hdrlase"/>
</dbReference>
<evidence type="ECO:0000259" key="7">
    <source>
        <dbReference type="Pfam" id="PF03633"/>
    </source>
</evidence>
<feature type="domain" description="Glycoside hydrolase family 65 N-terminal" evidence="8">
    <location>
        <begin position="49"/>
        <end position="314"/>
    </location>
</feature>
<keyword evidence="9" id="KW-0378">Hydrolase</keyword>
<sequence length="853" mass="94332">MTAEGCAMVPTVRPSNTAGASTVPRRPPSTVADAVAGDDAAADAWVLRFEGFDPATEGVREALCALGNGYWGTRGASPEASADAVHYPGTYLAGVYNPVHTELGSHSRDDEHMVNAPNWLALSFRIGTADWFRPEDPGVLDYRQELDLRRGLLTRVIRFRDADRHTTTVTSRRFVSQSDPHVAVLETTFEAQGWSGPVTVRSAVDGRVANRNVAADAALTNRHLMPRTRTEVDDRTVLLEMETTVSGVHIAMAARTRVFEADPAGADRPGPPREITVARRFLSEPGFVAHEFELLLEPGRPVRVEKTVIVGTSRDRAVVSAPFAVTAWMRRVADPADLLVAHEREWRGLWDEFAVNLDDNEHQSLALNLNTFHVLQTLAGVDADLDAGVPARGLTGEGYRGHVFWDEVFVYPVLTLRRPDLSRALIGYRYRRLAQARAAATAAGLEGAMFPWQSGIDGREVTPAELFNPRTNEWMPDHSHNQRHVGLAVAYSVWTYYQATGDVDFLIHQGAELLLEVTRFFAALATYDESADRFDISGVMGPDEFHDGAPGAPGTGLRNNTYTNVMTAWLMARAVDTVAVLNGRSCRPLWNRLGLRPGEVDRWRHIGSRLRLSFLPGGVPSQFDGYEALPEFDWAGYRARYGDLGRLDLILNAEGDSTNNYRVSKQADVLMLLYLFSAEELRRLLHGLGYPLPPEAVVATVDFYGSRSTHGSTLSNVVHSWVEARRDRERSWQFLTRALDSDLADIQGGTTHEGIHLGAMAGSVDMMVRCYSGLEIRDDILWLHPVLPAELGAFSFSINYRDHPIRLELTPTNLRVTLSTGGAPPIRVRVDGQDAWLSPGQVRDFPLVPEQRP</sequence>
<dbReference type="Gene3D" id="2.70.98.40">
    <property type="entry name" value="Glycoside hydrolase, family 65, N-terminal domain"/>
    <property type="match status" value="1"/>
</dbReference>
<accession>A0ABY7NE75</accession>
<dbReference type="InterPro" id="IPR005196">
    <property type="entry name" value="Glyco_hydro_65_N"/>
</dbReference>
<dbReference type="EMBL" id="CP075584">
    <property type="protein sequence ID" value="WBM80809.1"/>
    <property type="molecule type" value="Genomic_DNA"/>
</dbReference>
<evidence type="ECO:0000259" key="6">
    <source>
        <dbReference type="Pfam" id="PF03632"/>
    </source>
</evidence>
<dbReference type="SUPFAM" id="SSF48208">
    <property type="entry name" value="Six-hairpin glycosidases"/>
    <property type="match status" value="1"/>
</dbReference>
<dbReference type="PANTHER" id="PTHR11051:SF8">
    <property type="entry name" value="PROTEIN-GLUCOSYLGALACTOSYLHYDROXYLYSINE GLUCOSIDASE"/>
    <property type="match status" value="1"/>
</dbReference>
<organism evidence="9 10">
    <name type="scientific">Cryobacterium breve</name>
    <dbReference type="NCBI Taxonomy" id="1259258"/>
    <lineage>
        <taxon>Bacteria</taxon>
        <taxon>Bacillati</taxon>
        <taxon>Actinomycetota</taxon>
        <taxon>Actinomycetes</taxon>
        <taxon>Micrococcales</taxon>
        <taxon>Microbacteriaceae</taxon>
        <taxon>Cryobacterium</taxon>
    </lineage>
</organism>
<dbReference type="GO" id="GO:0016787">
    <property type="term" value="F:hydrolase activity"/>
    <property type="evidence" value="ECO:0007669"/>
    <property type="project" value="UniProtKB-KW"/>
</dbReference>
<proteinExistence type="inferred from homology"/>
<dbReference type="InterPro" id="IPR012341">
    <property type="entry name" value="6hp_glycosidase-like_sf"/>
</dbReference>
<dbReference type="InterPro" id="IPR037018">
    <property type="entry name" value="GH65_N"/>
</dbReference>
<dbReference type="PANTHER" id="PTHR11051">
    <property type="entry name" value="GLYCOSYL HYDROLASE-RELATED"/>
    <property type="match status" value="1"/>
</dbReference>
<dbReference type="Gene3D" id="1.50.10.10">
    <property type="match status" value="1"/>
</dbReference>